<evidence type="ECO:0000259" key="2">
    <source>
        <dbReference type="PROSITE" id="PS50835"/>
    </source>
</evidence>
<proteinExistence type="predicted"/>
<reference evidence="3" key="1">
    <citation type="submission" date="2020-07" db="EMBL/GenBank/DDBJ databases">
        <title>A long reads based de novo assembly of the rainbow trout Arlee double haploid line genome.</title>
        <authorList>
            <person name="Gao G."/>
            <person name="Palti Y."/>
        </authorList>
    </citation>
    <scope>NUCLEOTIDE SEQUENCE [LARGE SCALE GENOMIC DNA]</scope>
</reference>
<dbReference type="SUPFAM" id="SSF48726">
    <property type="entry name" value="Immunoglobulin"/>
    <property type="match status" value="1"/>
</dbReference>
<sequence length="308" mass="34756">MIYTHVLCDLAPLSTKELHDYGEPEGDCMVLRVLRLQMVTSRPHPLNERNSKAALAMGNPQPYSFTFTWPYINCHSSVLDHHLHCCSSTNMFFQLVWILAASVQCGLTQDRPTHEVKSVCGEDSILKCKALCKPGVQYRAVRWYKLGEEPSNKESGLLMKRLSSPNSTTQWYAGLEREVELLADDSFDIFLPNVTAVDSGRYKCLLAAPVGEQNQEGQVHLRVTDCLESTDQSEERDTILVLSIVGIVAALLIFTISYVILRNMLLQRSKKYPQEPLLDAPLEKKDLMLIYTLGPNWSRQGSIKHVCV</sequence>
<evidence type="ECO:0000313" key="3">
    <source>
        <dbReference type="Ensembl" id="ENSOMYP00000013214.2"/>
    </source>
</evidence>
<dbReference type="InterPro" id="IPR003599">
    <property type="entry name" value="Ig_sub"/>
</dbReference>
<keyword evidence="1" id="KW-0812">Transmembrane</keyword>
<accession>A0A8C7NX34</accession>
<dbReference type="InterPro" id="IPR036179">
    <property type="entry name" value="Ig-like_dom_sf"/>
</dbReference>
<feature type="domain" description="Ig-like" evidence="2">
    <location>
        <begin position="121"/>
        <end position="224"/>
    </location>
</feature>
<keyword evidence="1" id="KW-0472">Membrane</keyword>
<evidence type="ECO:0000313" key="4">
    <source>
        <dbReference type="Proteomes" id="UP000694395"/>
    </source>
</evidence>
<dbReference type="GeneTree" id="ENSGT00510000051337"/>
<evidence type="ECO:0000256" key="1">
    <source>
        <dbReference type="SAM" id="Phobius"/>
    </source>
</evidence>
<dbReference type="Gene3D" id="2.60.40.10">
    <property type="entry name" value="Immunoglobulins"/>
    <property type="match status" value="1"/>
</dbReference>
<dbReference type="PROSITE" id="PS50835">
    <property type="entry name" value="IG_LIKE"/>
    <property type="match status" value="1"/>
</dbReference>
<dbReference type="SMART" id="SM00409">
    <property type="entry name" value="IG"/>
    <property type="match status" value="1"/>
</dbReference>
<keyword evidence="1" id="KW-1133">Transmembrane helix</keyword>
<name>A0A8C7NX34_ONCMY</name>
<dbReference type="InterPro" id="IPR013783">
    <property type="entry name" value="Ig-like_fold"/>
</dbReference>
<keyword evidence="4" id="KW-1185">Reference proteome</keyword>
<reference evidence="3" key="2">
    <citation type="submission" date="2025-08" db="UniProtKB">
        <authorList>
            <consortium name="Ensembl"/>
        </authorList>
    </citation>
    <scope>IDENTIFICATION</scope>
</reference>
<dbReference type="PANTHER" id="PTHR15193">
    <property type="entry name" value="CD83 ANTIGEN"/>
    <property type="match status" value="1"/>
</dbReference>
<feature type="transmembrane region" description="Helical" evidence="1">
    <location>
        <begin position="239"/>
        <end position="261"/>
    </location>
</feature>
<dbReference type="InterPro" id="IPR007110">
    <property type="entry name" value="Ig-like_dom"/>
</dbReference>
<protein>
    <recommendedName>
        <fullName evidence="2">Ig-like domain-containing protein</fullName>
    </recommendedName>
</protein>
<organism evidence="3 4">
    <name type="scientific">Oncorhynchus mykiss</name>
    <name type="common">Rainbow trout</name>
    <name type="synonym">Salmo gairdneri</name>
    <dbReference type="NCBI Taxonomy" id="8022"/>
    <lineage>
        <taxon>Eukaryota</taxon>
        <taxon>Metazoa</taxon>
        <taxon>Chordata</taxon>
        <taxon>Craniata</taxon>
        <taxon>Vertebrata</taxon>
        <taxon>Euteleostomi</taxon>
        <taxon>Actinopterygii</taxon>
        <taxon>Neopterygii</taxon>
        <taxon>Teleostei</taxon>
        <taxon>Protacanthopterygii</taxon>
        <taxon>Salmoniformes</taxon>
        <taxon>Salmonidae</taxon>
        <taxon>Salmoninae</taxon>
        <taxon>Oncorhynchus</taxon>
    </lineage>
</organism>
<dbReference type="AlphaFoldDB" id="A0A8C7NX34"/>
<dbReference type="Proteomes" id="UP000694395">
    <property type="component" value="Chromosome 2"/>
</dbReference>
<reference evidence="3" key="3">
    <citation type="submission" date="2025-09" db="UniProtKB">
        <authorList>
            <consortium name="Ensembl"/>
        </authorList>
    </citation>
    <scope>IDENTIFICATION</scope>
</reference>
<dbReference type="PANTHER" id="PTHR15193:SF1">
    <property type="entry name" value="CD83 ANTIGEN"/>
    <property type="match status" value="1"/>
</dbReference>
<dbReference type="Ensembl" id="ENSOMYT00000014604.2">
    <property type="protein sequence ID" value="ENSOMYP00000013214.2"/>
    <property type="gene ID" value="ENSOMYG00000006543.2"/>
</dbReference>